<dbReference type="GO" id="GO:0009264">
    <property type="term" value="P:deoxyribonucleotide catabolic process"/>
    <property type="evidence" value="ECO:0007669"/>
    <property type="project" value="UniProtKB-UniRule"/>
</dbReference>
<evidence type="ECO:0000256" key="1">
    <source>
        <dbReference type="ARBA" id="ARBA00010936"/>
    </source>
</evidence>
<dbReference type="RefSeq" id="WP_014554314.1">
    <property type="nucleotide sequence ID" value="NZ_CP083177.1"/>
</dbReference>
<evidence type="ECO:0000313" key="8">
    <source>
        <dbReference type="EMBL" id="RFT30561.1"/>
    </source>
</evidence>
<dbReference type="PANTHER" id="PTHR10889">
    <property type="entry name" value="DEOXYRIBOSE-PHOSPHATE ALDOLASE"/>
    <property type="match status" value="1"/>
</dbReference>
<protein>
    <recommendedName>
        <fullName evidence="7">Deoxyribose-phosphate aldolase</fullName>
        <shortName evidence="7">DERA</shortName>
        <ecNumber evidence="7">4.1.2.4</ecNumber>
    </recommendedName>
    <alternativeName>
        <fullName evidence="7">2-deoxy-D-ribose 5-phosphate aldolase</fullName>
    </alternativeName>
    <alternativeName>
        <fullName evidence="7">Phosphodeoxyriboaldolase</fullName>
        <shortName evidence="7">Deoxyriboaldolase</shortName>
    </alternativeName>
</protein>
<dbReference type="GO" id="GO:0006018">
    <property type="term" value="P:2-deoxyribose 1-phosphate catabolic process"/>
    <property type="evidence" value="ECO:0007669"/>
    <property type="project" value="UniProtKB-UniRule"/>
</dbReference>
<dbReference type="SUPFAM" id="SSF51569">
    <property type="entry name" value="Aldolase"/>
    <property type="match status" value="1"/>
</dbReference>
<dbReference type="GO" id="GO:0016052">
    <property type="term" value="P:carbohydrate catabolic process"/>
    <property type="evidence" value="ECO:0007669"/>
    <property type="project" value="TreeGrafter"/>
</dbReference>
<dbReference type="HAMAP" id="MF_00114">
    <property type="entry name" value="DeoC_type1"/>
    <property type="match status" value="1"/>
</dbReference>
<keyword evidence="2 7" id="KW-0963">Cytoplasm</keyword>
<evidence type="ECO:0000313" key="9">
    <source>
        <dbReference type="Proteomes" id="UP000258379"/>
    </source>
</evidence>
<dbReference type="EMBL" id="NNRU01000001">
    <property type="protein sequence ID" value="RFT30561.1"/>
    <property type="molecule type" value="Genomic_DNA"/>
</dbReference>
<keyword evidence="4 7" id="KW-0704">Schiff base</keyword>
<name>A0A2I1PLX7_GARVA</name>
<comment type="function">
    <text evidence="6 7">Catalyzes a reversible aldol reaction between acetaldehyde and D-glyceraldehyde 3-phosphate to generate 2-deoxy-D-ribose 5-phosphate.</text>
</comment>
<organism evidence="8 9">
    <name type="scientific">Gardnerella vaginalis</name>
    <dbReference type="NCBI Taxonomy" id="2702"/>
    <lineage>
        <taxon>Bacteria</taxon>
        <taxon>Bacillati</taxon>
        <taxon>Actinomycetota</taxon>
        <taxon>Actinomycetes</taxon>
        <taxon>Bifidobacteriales</taxon>
        <taxon>Bifidobacteriaceae</taxon>
        <taxon>Gardnerella</taxon>
    </lineage>
</organism>
<comment type="caution">
    <text evidence="8">The sequence shown here is derived from an EMBL/GenBank/DDBJ whole genome shotgun (WGS) entry which is preliminary data.</text>
</comment>
<comment type="subcellular location">
    <subcellularLocation>
        <location evidence="7">Cytoplasm</location>
    </subcellularLocation>
</comment>
<feature type="active site" description="Proton donor/acceptor" evidence="7">
    <location>
        <position position="90"/>
    </location>
</feature>
<evidence type="ECO:0000256" key="3">
    <source>
        <dbReference type="ARBA" id="ARBA00023239"/>
    </source>
</evidence>
<dbReference type="PIRSF" id="PIRSF001357">
    <property type="entry name" value="DeoC"/>
    <property type="match status" value="1"/>
</dbReference>
<comment type="catalytic activity">
    <reaction evidence="5 7">
        <text>2-deoxy-D-ribose 5-phosphate = D-glyceraldehyde 3-phosphate + acetaldehyde</text>
        <dbReference type="Rhea" id="RHEA:12821"/>
        <dbReference type="ChEBI" id="CHEBI:15343"/>
        <dbReference type="ChEBI" id="CHEBI:59776"/>
        <dbReference type="ChEBI" id="CHEBI:62877"/>
        <dbReference type="EC" id="4.1.2.4"/>
    </reaction>
</comment>
<evidence type="ECO:0000256" key="2">
    <source>
        <dbReference type="ARBA" id="ARBA00022490"/>
    </source>
</evidence>
<dbReference type="Proteomes" id="UP000258379">
    <property type="component" value="Unassembled WGS sequence"/>
</dbReference>
<dbReference type="NCBIfam" id="TIGR00126">
    <property type="entry name" value="deoC"/>
    <property type="match status" value="1"/>
</dbReference>
<dbReference type="InterPro" id="IPR011343">
    <property type="entry name" value="DeoC"/>
</dbReference>
<dbReference type="UniPathway" id="UPA00002">
    <property type="reaction ID" value="UER00468"/>
</dbReference>
<proteinExistence type="inferred from homology"/>
<reference evidence="8 9" key="1">
    <citation type="submission" date="2017-07" db="EMBL/GenBank/DDBJ databases">
        <title>A comparative genomics approach to explaining the enigmatic role of Gardnerella vaginalis in the vaginal microbiome.</title>
        <authorList>
            <person name="Vancuren S.J."/>
            <person name="Hill J.E."/>
        </authorList>
    </citation>
    <scope>NUCLEOTIDE SEQUENCE [LARGE SCALE GENOMIC DNA]</scope>
    <source>
        <strain evidence="8 9">WP023</strain>
    </source>
</reference>
<feature type="active site" description="Proton donor/acceptor" evidence="7">
    <location>
        <position position="182"/>
    </location>
</feature>
<evidence type="ECO:0000256" key="5">
    <source>
        <dbReference type="ARBA" id="ARBA00048791"/>
    </source>
</evidence>
<dbReference type="GO" id="GO:0005737">
    <property type="term" value="C:cytoplasm"/>
    <property type="evidence" value="ECO:0007669"/>
    <property type="project" value="UniProtKB-SubCell"/>
</dbReference>
<evidence type="ECO:0000256" key="7">
    <source>
        <dbReference type="HAMAP-Rule" id="MF_00114"/>
    </source>
</evidence>
<sequence>MEEKAKYIDHTLLAPDATTEQVIKICNEAKKYGFCSVCISPCRVKLASELLKDSDVKVCTVIGFPSGAHCTEVKKFETELAIKEGANEIDMVINIGAAKEGDWGYVTKDIEAVVEGANRQAIVKVILEVCLLTDEEIVKASKCAQEAGADFVKTSTGFSTGGATVHAVKLMRKTVGPDMGVKAAGGIHTSEEMNEMIEAGANRIGASAGVKLLSGEES</sequence>
<gene>
    <name evidence="7 8" type="primary">deoC</name>
    <name evidence="8" type="ORF">CG405_01290</name>
</gene>
<keyword evidence="3 7" id="KW-0456">Lyase</keyword>
<evidence type="ECO:0000256" key="4">
    <source>
        <dbReference type="ARBA" id="ARBA00023270"/>
    </source>
</evidence>
<dbReference type="CDD" id="cd00959">
    <property type="entry name" value="DeoC"/>
    <property type="match status" value="1"/>
</dbReference>
<dbReference type="InterPro" id="IPR002915">
    <property type="entry name" value="DeoC/FbaB/LacD_aldolase"/>
</dbReference>
<dbReference type="AlphaFoldDB" id="A0A2I1PLX7"/>
<feature type="active site" description="Schiff-base intermediate with acetaldehyde" evidence="7">
    <location>
        <position position="153"/>
    </location>
</feature>
<dbReference type="EC" id="4.1.2.4" evidence="7"/>
<comment type="similarity">
    <text evidence="1 7">Belongs to the DeoC/FbaB aldolase family. DeoC type 1 subfamily.</text>
</comment>
<dbReference type="Gene3D" id="3.20.20.70">
    <property type="entry name" value="Aldolase class I"/>
    <property type="match status" value="1"/>
</dbReference>
<accession>A0A2I1PLX7</accession>
<dbReference type="InterPro" id="IPR028581">
    <property type="entry name" value="DeoC_typeI"/>
</dbReference>
<dbReference type="InterPro" id="IPR013785">
    <property type="entry name" value="Aldolase_TIM"/>
</dbReference>
<dbReference type="GO" id="GO:0004139">
    <property type="term" value="F:deoxyribose-phosphate aldolase activity"/>
    <property type="evidence" value="ECO:0007669"/>
    <property type="project" value="UniProtKB-UniRule"/>
</dbReference>
<dbReference type="FunFam" id="3.20.20.70:FF:000044">
    <property type="entry name" value="Deoxyribose-phosphate aldolase"/>
    <property type="match status" value="1"/>
</dbReference>
<dbReference type="Pfam" id="PF01791">
    <property type="entry name" value="DeoC"/>
    <property type="match status" value="1"/>
</dbReference>
<dbReference type="PANTHER" id="PTHR10889:SF1">
    <property type="entry name" value="DEOXYRIBOSE-PHOSPHATE ALDOLASE"/>
    <property type="match status" value="1"/>
</dbReference>
<comment type="pathway">
    <text evidence="7">Carbohydrate degradation; 2-deoxy-D-ribose 1-phosphate degradation; D-glyceraldehyde 3-phosphate and acetaldehyde from 2-deoxy-alpha-D-ribose 1-phosphate: step 2/2.</text>
</comment>
<dbReference type="SMART" id="SM01133">
    <property type="entry name" value="DeoC"/>
    <property type="match status" value="1"/>
</dbReference>
<evidence type="ECO:0000256" key="6">
    <source>
        <dbReference type="ARBA" id="ARBA00056337"/>
    </source>
</evidence>